<evidence type="ECO:0000313" key="3">
    <source>
        <dbReference type="EMBL" id="KUG19727.1"/>
    </source>
</evidence>
<evidence type="ECO:0000256" key="1">
    <source>
        <dbReference type="SAM" id="MobiDB-lite"/>
    </source>
</evidence>
<dbReference type="CDD" id="cd18785">
    <property type="entry name" value="SF2_C"/>
    <property type="match status" value="1"/>
</dbReference>
<evidence type="ECO:0000259" key="2">
    <source>
        <dbReference type="PROSITE" id="PS51194"/>
    </source>
</evidence>
<dbReference type="InterPro" id="IPR001650">
    <property type="entry name" value="Helicase_C-like"/>
</dbReference>
<dbReference type="AlphaFoldDB" id="A0A0W8FFS0"/>
<organism evidence="3">
    <name type="scientific">hydrocarbon metagenome</name>
    <dbReference type="NCBI Taxonomy" id="938273"/>
    <lineage>
        <taxon>unclassified sequences</taxon>
        <taxon>metagenomes</taxon>
        <taxon>ecological metagenomes</taxon>
    </lineage>
</organism>
<feature type="region of interest" description="Disordered" evidence="1">
    <location>
        <begin position="111"/>
        <end position="142"/>
    </location>
</feature>
<protein>
    <submittedName>
        <fullName evidence="3">Superfamily ii dna and rna helicase</fullName>
    </submittedName>
</protein>
<dbReference type="GO" id="GO:0004386">
    <property type="term" value="F:helicase activity"/>
    <property type="evidence" value="ECO:0007669"/>
    <property type="project" value="UniProtKB-KW"/>
</dbReference>
<keyword evidence="3" id="KW-0067">ATP-binding</keyword>
<dbReference type="InterPro" id="IPR027417">
    <property type="entry name" value="P-loop_NTPase"/>
</dbReference>
<feature type="compositionally biased region" description="Acidic residues" evidence="1">
    <location>
        <begin position="123"/>
        <end position="135"/>
    </location>
</feature>
<proteinExistence type="predicted"/>
<dbReference type="SUPFAM" id="SSF52540">
    <property type="entry name" value="P-loop containing nucleoside triphosphate hydrolases"/>
    <property type="match status" value="1"/>
</dbReference>
<accession>A0A0W8FFS0</accession>
<sequence>MPSSKGADNFVRGRFTRAVLEKIRQSVDGSLFDRIFDDKPSKILFIGNLSPKKPPKKVSPIYSKTTPSSAGLEVLINKQIIQTAKIQVCVSGAFYYKVFPKREEQLENYEQEDAGIYSRDADGQDEEFEGEESDSSESGYRLRPAYRKVKPQPVEIEVRVADLLSADWYGKGTFQEAERLTIQAKEIFNEDPDRFRRRARSTSDRRIREQEEFVPRCALEDDESWNAFLSDWGASIPEPSWSVQLSYRVTDYSDDCVKLTLLLENAFEERREQNDIENSIFETELSVKPINFAFQDYVLDYLRDDYKYEGNIHATGINCSIVKEDEVIRIEHMPVFIQKKYKSQEPISLDFSALAEDPIPVLTNLHQLMEEEVSRLEMEFQGRTDLTAKGRRNFREDIDQFITETRRFKCGIERLQTDSEAMEAFSLMNRAFAQSSKGFNSWRLFQLVFIVMEIPDILAASGRGSSDTASDVDLIYFPTGGGKTEAYLGLVVFTIFFDRLRGKKEGVSAITRFPLRLLSLQQLQRIADIFAQAEKIRRVHPIIGGTGYAPFSTGYYVGQGNTPNKVYEAGSQYGGVKDEVTPINTDPSLREKYKIISCCPFCGKESIEIRGETASLQIIHQCTNPECGEEVPVYISDQEVYRYLPTFIIATLDKMANAALSKEFKSILGKVSGKCPQHGFVIGEHCLYKKKPYHNEDPNLCTVERYLPVNLHDPVPSLIIQDEMHLIRESLGTYDSHYETFLAHYIQELTNGKPVKIIGSSATMTEYWEQIRQLYMKRSHQFPSNRSFYAREDAEETARLIAGVMPHNKTVIYAVLDIIKLYYEEIHELKSDPNRALEMNVGFSSEEEVLATLRDYDLGLSYNLVKLEGDAIIQSIRTMVNVDLRKKGIREMATAPMTGDVTFSDVKGVLSTVERDTPGANLDLIVATSMISHGVDIDKMNFMVFRGMPRNMAEYIQAYSRVGRKYPGIIFVVFNPARERDQSYYKYFEKYHEYKDVLVEPVPLNRWAKFAINRTLPGIFSACVINFLERMPGISPYMSKDFRGAFESRRISLDQITEFVLSCYNCDGQDMGPYFEDYIRERVQDYVDQILSTDGNRFIPFVLSDAPMTSLRDMDIPIEIAPTRESFDPMKMVSVRYSRSVE</sequence>
<gene>
    <name evidence="3" type="ORF">ASZ90_010530</name>
</gene>
<dbReference type="Gene3D" id="3.40.50.300">
    <property type="entry name" value="P-loop containing nucleotide triphosphate hydrolases"/>
    <property type="match status" value="2"/>
</dbReference>
<keyword evidence="3" id="KW-0378">Hydrolase</keyword>
<keyword evidence="3" id="KW-0347">Helicase</keyword>
<dbReference type="PROSITE" id="PS51194">
    <property type="entry name" value="HELICASE_CTER"/>
    <property type="match status" value="1"/>
</dbReference>
<comment type="caution">
    <text evidence="3">The sequence shown here is derived from an EMBL/GenBank/DDBJ whole genome shotgun (WGS) entry which is preliminary data.</text>
</comment>
<keyword evidence="3" id="KW-0547">Nucleotide-binding</keyword>
<dbReference type="EMBL" id="LNQE01001262">
    <property type="protein sequence ID" value="KUG19727.1"/>
    <property type="molecule type" value="Genomic_DNA"/>
</dbReference>
<reference evidence="3" key="1">
    <citation type="journal article" date="2015" name="Proc. Natl. Acad. Sci. U.S.A.">
        <title>Networks of energetic and metabolic interactions define dynamics in microbial communities.</title>
        <authorList>
            <person name="Embree M."/>
            <person name="Liu J.K."/>
            <person name="Al-Bassam M.M."/>
            <person name="Zengler K."/>
        </authorList>
    </citation>
    <scope>NUCLEOTIDE SEQUENCE</scope>
</reference>
<dbReference type="Pfam" id="PF00271">
    <property type="entry name" value="Helicase_C"/>
    <property type="match status" value="1"/>
</dbReference>
<name>A0A0W8FFS0_9ZZZZ</name>
<feature type="domain" description="Helicase C-terminal" evidence="2">
    <location>
        <begin position="859"/>
        <end position="1010"/>
    </location>
</feature>